<feature type="transmembrane region" description="Helical" evidence="2">
    <location>
        <begin position="103"/>
        <end position="129"/>
    </location>
</feature>
<evidence type="ECO:0000256" key="2">
    <source>
        <dbReference type="SAM" id="Phobius"/>
    </source>
</evidence>
<organism evidence="3 4">
    <name type="scientific">Coniophora puteana (strain RWD-64-598)</name>
    <name type="common">Brown rot fungus</name>
    <dbReference type="NCBI Taxonomy" id="741705"/>
    <lineage>
        <taxon>Eukaryota</taxon>
        <taxon>Fungi</taxon>
        <taxon>Dikarya</taxon>
        <taxon>Basidiomycota</taxon>
        <taxon>Agaricomycotina</taxon>
        <taxon>Agaricomycetes</taxon>
        <taxon>Agaricomycetidae</taxon>
        <taxon>Boletales</taxon>
        <taxon>Coniophorineae</taxon>
        <taxon>Coniophoraceae</taxon>
        <taxon>Coniophora</taxon>
    </lineage>
</organism>
<dbReference type="AlphaFoldDB" id="A0A5M3MMU1"/>
<reference evidence="4" key="1">
    <citation type="journal article" date="2012" name="Science">
        <title>The Paleozoic origin of enzymatic lignin decomposition reconstructed from 31 fungal genomes.</title>
        <authorList>
            <person name="Floudas D."/>
            <person name="Binder M."/>
            <person name="Riley R."/>
            <person name="Barry K."/>
            <person name="Blanchette R.A."/>
            <person name="Henrissat B."/>
            <person name="Martinez A.T."/>
            <person name="Otillar R."/>
            <person name="Spatafora J.W."/>
            <person name="Yadav J.S."/>
            <person name="Aerts A."/>
            <person name="Benoit I."/>
            <person name="Boyd A."/>
            <person name="Carlson A."/>
            <person name="Copeland A."/>
            <person name="Coutinho P.M."/>
            <person name="de Vries R.P."/>
            <person name="Ferreira P."/>
            <person name="Findley K."/>
            <person name="Foster B."/>
            <person name="Gaskell J."/>
            <person name="Glotzer D."/>
            <person name="Gorecki P."/>
            <person name="Heitman J."/>
            <person name="Hesse C."/>
            <person name="Hori C."/>
            <person name="Igarashi K."/>
            <person name="Jurgens J.A."/>
            <person name="Kallen N."/>
            <person name="Kersten P."/>
            <person name="Kohler A."/>
            <person name="Kuees U."/>
            <person name="Kumar T.K.A."/>
            <person name="Kuo A."/>
            <person name="LaButti K."/>
            <person name="Larrondo L.F."/>
            <person name="Lindquist E."/>
            <person name="Ling A."/>
            <person name="Lombard V."/>
            <person name="Lucas S."/>
            <person name="Lundell T."/>
            <person name="Martin R."/>
            <person name="McLaughlin D.J."/>
            <person name="Morgenstern I."/>
            <person name="Morin E."/>
            <person name="Murat C."/>
            <person name="Nagy L.G."/>
            <person name="Nolan M."/>
            <person name="Ohm R.A."/>
            <person name="Patyshakuliyeva A."/>
            <person name="Rokas A."/>
            <person name="Ruiz-Duenas F.J."/>
            <person name="Sabat G."/>
            <person name="Salamov A."/>
            <person name="Samejima M."/>
            <person name="Schmutz J."/>
            <person name="Slot J.C."/>
            <person name="St John F."/>
            <person name="Stenlid J."/>
            <person name="Sun H."/>
            <person name="Sun S."/>
            <person name="Syed K."/>
            <person name="Tsang A."/>
            <person name="Wiebenga A."/>
            <person name="Young D."/>
            <person name="Pisabarro A."/>
            <person name="Eastwood D.C."/>
            <person name="Martin F."/>
            <person name="Cullen D."/>
            <person name="Grigoriev I.V."/>
            <person name="Hibbett D.S."/>
        </authorList>
    </citation>
    <scope>NUCLEOTIDE SEQUENCE [LARGE SCALE GENOMIC DNA]</scope>
    <source>
        <strain evidence="4">RWD-64-598 SS2</strain>
    </source>
</reference>
<accession>A0A5M3MMU1</accession>
<feature type="compositionally biased region" description="Polar residues" evidence="1">
    <location>
        <begin position="337"/>
        <end position="355"/>
    </location>
</feature>
<evidence type="ECO:0000313" key="4">
    <source>
        <dbReference type="Proteomes" id="UP000053558"/>
    </source>
</evidence>
<dbReference type="RefSeq" id="XP_007769439.1">
    <property type="nucleotide sequence ID" value="XM_007771249.1"/>
</dbReference>
<feature type="region of interest" description="Disordered" evidence="1">
    <location>
        <begin position="519"/>
        <end position="542"/>
    </location>
</feature>
<dbReference type="OrthoDB" id="2384193at2759"/>
<feature type="transmembrane region" description="Helical" evidence="2">
    <location>
        <begin position="233"/>
        <end position="254"/>
    </location>
</feature>
<sequence>MSTGSPAAFLLWTILSCLFLAFLIFHLWSYDKFKCLRWSRNRQPGAFKRMMAYTYLATVTLLIVFSVATTVIKFNEGYIVTPGPEHHIIPKPPFLYSRSNARWIIPLNFVFSFAWAFELVTHLEELMFWIFLQNQGSRARPWFDSWEFRVFTLGTITAVLGLPLTALITRREQALSQAWIFLVGSSASTFTTVLFLWVLWKFPRFIRRVKDDGGEPAVVLRLVGFYQLNCARIIFRFMFSLPLFIISLDGVADIRKILWNPFSSDFLLMIAGIGCFVSSAITLLVFFPRSLAQENGYATVRIPPPADSVQAQAPSPKQFLGTGQEVQQLRHRVSGTPKDTPTARNSIRVLSTTPRDSLAPGHNPILSPTPSEIDHAYMMQERAARGGSPVDAASSVGSGSFQGDGEREPFDGVEEEATPEYEAEDPRAFYANLVSGWAPGSQVNVHRHLHANSWHGVMHVSAPGSRSGECEQRRLDLGYGLGLAHGIEVGQGIGQGHYPSSQMRYMFDAGSRGLVVGQREQDVGNAESRRSSGRDVEGSNLHPYLREFRSPIDLCDMPEDQLPRAI</sequence>
<name>A0A5M3MMU1_CONPW</name>
<comment type="caution">
    <text evidence="3">The sequence shown here is derived from an EMBL/GenBank/DDBJ whole genome shotgun (WGS) entry which is preliminary data.</text>
</comment>
<feature type="region of interest" description="Disordered" evidence="1">
    <location>
        <begin position="334"/>
        <end position="369"/>
    </location>
</feature>
<dbReference type="GeneID" id="19199887"/>
<dbReference type="KEGG" id="cput:CONPUDRAFT_125283"/>
<feature type="transmembrane region" description="Helical" evidence="2">
    <location>
        <begin position="6"/>
        <end position="29"/>
    </location>
</feature>
<feature type="transmembrane region" description="Helical" evidence="2">
    <location>
        <begin position="150"/>
        <end position="168"/>
    </location>
</feature>
<proteinExistence type="predicted"/>
<feature type="transmembrane region" description="Helical" evidence="2">
    <location>
        <begin position="266"/>
        <end position="287"/>
    </location>
</feature>
<protein>
    <submittedName>
        <fullName evidence="3">Uncharacterized protein</fullName>
    </submittedName>
</protein>
<dbReference type="EMBL" id="JH711579">
    <property type="protein sequence ID" value="EIW80499.1"/>
    <property type="molecule type" value="Genomic_DNA"/>
</dbReference>
<keyword evidence="2" id="KW-1133">Transmembrane helix</keyword>
<feature type="transmembrane region" description="Helical" evidence="2">
    <location>
        <begin position="50"/>
        <end position="72"/>
    </location>
</feature>
<keyword evidence="2" id="KW-0812">Transmembrane</keyword>
<evidence type="ECO:0000313" key="3">
    <source>
        <dbReference type="EMBL" id="EIW80499.1"/>
    </source>
</evidence>
<feature type="region of interest" description="Disordered" evidence="1">
    <location>
        <begin position="384"/>
        <end position="411"/>
    </location>
</feature>
<evidence type="ECO:0000256" key="1">
    <source>
        <dbReference type="SAM" id="MobiDB-lite"/>
    </source>
</evidence>
<keyword evidence="2" id="KW-0472">Membrane</keyword>
<keyword evidence="4" id="KW-1185">Reference proteome</keyword>
<feature type="transmembrane region" description="Helical" evidence="2">
    <location>
        <begin position="180"/>
        <end position="200"/>
    </location>
</feature>
<dbReference type="Proteomes" id="UP000053558">
    <property type="component" value="Unassembled WGS sequence"/>
</dbReference>
<feature type="compositionally biased region" description="Basic and acidic residues" evidence="1">
    <location>
        <begin position="519"/>
        <end position="537"/>
    </location>
</feature>
<gene>
    <name evidence="3" type="ORF">CONPUDRAFT_125283</name>
</gene>